<evidence type="ECO:0000313" key="1">
    <source>
        <dbReference type="EMBL" id="WUR13782.1"/>
    </source>
</evidence>
<evidence type="ECO:0000313" key="2">
    <source>
        <dbReference type="Proteomes" id="UP000321323"/>
    </source>
</evidence>
<dbReference type="Proteomes" id="UP000321323">
    <property type="component" value="Chromosome"/>
</dbReference>
<reference evidence="1 2" key="1">
    <citation type="journal article" date="2019" name="Int. J. Syst. Evol. Microbiol.">
        <title>The Draft Whole-Genome Sequence of the Antibiotic Producer Empedobacter haloabium ATCC 31962 Provides Indications for Its Taxonomic Reclassification.</title>
        <authorList>
            <person name="Miess H."/>
            <person name="Arlt P."/>
            <person name="Apel A.K."/>
            <person name="Weber T."/>
            <person name="Nieselt K."/>
            <person name="Hanssen F."/>
            <person name="Czemmel S."/>
            <person name="Nahnsen S."/>
            <person name="Gross H."/>
        </authorList>
    </citation>
    <scope>NUCLEOTIDE SEQUENCE [LARGE SCALE GENOMIC DNA]</scope>
    <source>
        <strain evidence="1 2">ATCC 31962</strain>
    </source>
</reference>
<sequence>MAFEYAELDQNELDQFKPRLRGPVLALSDDCARDRARDAVLLDLGGKPDLAPERDEPPGHYNLILGQDVIAAAGYFNVEEEDGGFVAVFDLSLSVPEAARSRVDEIKELLPQALSTLRGGRMGRASKVRVIYSQITYF</sequence>
<name>A0ABZ1UM47_9BURK</name>
<organism evidence="1 2">
    <name type="scientific">[Empedobacter] haloabium</name>
    <dbReference type="NCBI Taxonomy" id="592317"/>
    <lineage>
        <taxon>Bacteria</taxon>
        <taxon>Pseudomonadati</taxon>
        <taxon>Pseudomonadota</taxon>
        <taxon>Betaproteobacteria</taxon>
        <taxon>Burkholderiales</taxon>
        <taxon>Oxalobacteraceae</taxon>
        <taxon>Telluria group</taxon>
        <taxon>Telluria group incertae sedis</taxon>
    </lineage>
</organism>
<accession>A0ABZ1UM47</accession>
<protein>
    <submittedName>
        <fullName evidence="1">Uncharacterized protein</fullName>
    </submittedName>
</protein>
<gene>
    <name evidence="1" type="ORF">E7V67_001370</name>
</gene>
<proteinExistence type="predicted"/>
<keyword evidence="2" id="KW-1185">Reference proteome</keyword>
<dbReference type="EMBL" id="CP136508">
    <property type="protein sequence ID" value="WUR13782.1"/>
    <property type="molecule type" value="Genomic_DNA"/>
</dbReference>